<evidence type="ECO:0000313" key="3">
    <source>
        <dbReference type="Proteomes" id="UP000474957"/>
    </source>
</evidence>
<dbReference type="AlphaFoldDB" id="A0A6L5Z4L2"/>
<name>A0A6L5Z4L2_9RHOB</name>
<evidence type="ECO:0000313" key="2">
    <source>
        <dbReference type="EMBL" id="MSU91496.1"/>
    </source>
</evidence>
<accession>A0A6L5Z4L2</accession>
<reference evidence="2 3" key="1">
    <citation type="submission" date="2019-10" db="EMBL/GenBank/DDBJ databases">
        <title>Cognatihalovulum marinum gen. nov. sp. nov., a new member of the family Rhodobacteraceae isolated from deep seawater of the Northwest Indian Ocean.</title>
        <authorList>
            <person name="Ruan C."/>
            <person name="Wang J."/>
            <person name="Zheng X."/>
            <person name="Song L."/>
            <person name="Zhu Y."/>
            <person name="Huang Y."/>
            <person name="Lu Z."/>
            <person name="Du W."/>
            <person name="Huang L."/>
            <person name="Dai X."/>
        </authorList>
    </citation>
    <scope>NUCLEOTIDE SEQUENCE [LARGE SCALE GENOMIC DNA]</scope>
    <source>
        <strain evidence="2 3">2CG4</strain>
    </source>
</reference>
<organism evidence="2 3">
    <name type="scientific">Halovulum marinum</name>
    <dbReference type="NCBI Taxonomy" id="2662447"/>
    <lineage>
        <taxon>Bacteria</taxon>
        <taxon>Pseudomonadati</taxon>
        <taxon>Pseudomonadota</taxon>
        <taxon>Alphaproteobacteria</taxon>
        <taxon>Rhodobacterales</taxon>
        <taxon>Paracoccaceae</taxon>
        <taxon>Halovulum</taxon>
    </lineage>
</organism>
<feature type="transmembrane region" description="Helical" evidence="1">
    <location>
        <begin position="105"/>
        <end position="128"/>
    </location>
</feature>
<keyword evidence="1" id="KW-0472">Membrane</keyword>
<keyword evidence="3" id="KW-1185">Reference proteome</keyword>
<protein>
    <submittedName>
        <fullName evidence="2">DUF2182 domain-containing protein</fullName>
    </submittedName>
</protein>
<feature type="transmembrane region" description="Helical" evidence="1">
    <location>
        <begin position="201"/>
        <end position="234"/>
    </location>
</feature>
<proteinExistence type="predicted"/>
<dbReference type="InterPro" id="IPR018688">
    <property type="entry name" value="PpoB2-like"/>
</dbReference>
<comment type="caution">
    <text evidence="2">The sequence shown here is derived from an EMBL/GenBank/DDBJ whole genome shotgun (WGS) entry which is preliminary data.</text>
</comment>
<sequence>MTAAGLTARLLGHGRAFALAMLGLLFLLAGLYTLLGVGMPMSALEMTRGPAMAAAQGGWSAAQALLVFLMWWVMMIAMMLPAVAPTVLLHAALLSRGAQADRAPALTAAFLGGYLAAWAGFSAAATAAHRALEAGGAVTAGGMALTAGVPGALLLIAAGVYQFTPLKGACLTQCRAPAAFLARHWRPGAAGSLRMGLAHGVFCLGCCWVLMALLFVGGVMNLYWIVGLAAFVALEKLTPLGARAGRVGGLVLIGWGVLVLSGGG</sequence>
<dbReference type="Pfam" id="PF09948">
    <property type="entry name" value="PpoB2"/>
    <property type="match status" value="1"/>
</dbReference>
<evidence type="ECO:0000256" key="1">
    <source>
        <dbReference type="SAM" id="Phobius"/>
    </source>
</evidence>
<feature type="transmembrane region" description="Helical" evidence="1">
    <location>
        <begin position="140"/>
        <end position="161"/>
    </location>
</feature>
<feature type="transmembrane region" description="Helical" evidence="1">
    <location>
        <begin position="240"/>
        <end position="260"/>
    </location>
</feature>
<keyword evidence="1" id="KW-1133">Transmembrane helix</keyword>
<feature type="transmembrane region" description="Helical" evidence="1">
    <location>
        <begin position="69"/>
        <end position="93"/>
    </location>
</feature>
<keyword evidence="1" id="KW-0812">Transmembrane</keyword>
<dbReference type="Proteomes" id="UP000474957">
    <property type="component" value="Unassembled WGS sequence"/>
</dbReference>
<dbReference type="EMBL" id="WIND01000020">
    <property type="protein sequence ID" value="MSU91496.1"/>
    <property type="molecule type" value="Genomic_DNA"/>
</dbReference>
<dbReference type="RefSeq" id="WP_154448714.1">
    <property type="nucleotide sequence ID" value="NZ_WIND01000020.1"/>
</dbReference>
<gene>
    <name evidence="2" type="ORF">GE300_18105</name>
</gene>